<reference evidence="2" key="1">
    <citation type="submission" date="2017-08" db="EMBL/GenBank/DDBJ databases">
        <title>A dynamic microbial community with high functional redundancy inhabits the cold, oxic subseafloor aquifer.</title>
        <authorList>
            <person name="Tully B.J."/>
            <person name="Wheat C.G."/>
            <person name="Glazer B.T."/>
            <person name="Huber J.A."/>
        </authorList>
    </citation>
    <scope>NUCLEOTIDE SEQUENCE [LARGE SCALE GENOMIC DNA]</scope>
</reference>
<proteinExistence type="predicted"/>
<gene>
    <name evidence="1" type="ORF">COA96_16905</name>
</gene>
<protein>
    <submittedName>
        <fullName evidence="1">Uncharacterized protein</fullName>
    </submittedName>
</protein>
<evidence type="ECO:0000313" key="1">
    <source>
        <dbReference type="EMBL" id="PCJ18298.1"/>
    </source>
</evidence>
<comment type="caution">
    <text evidence="1">The sequence shown here is derived from an EMBL/GenBank/DDBJ whole genome shotgun (WGS) entry which is preliminary data.</text>
</comment>
<sequence>MTLERYPLGKHRFVEAHKNESGVAVPMRWCSSSRRWSCSTKKYTITIDERDGVIGGSGTAEEIFREAIRAIENEEDEN</sequence>
<name>A0A2A5AHQ4_9GAMM</name>
<dbReference type="EMBL" id="NVVJ01000101">
    <property type="protein sequence ID" value="PCJ18298.1"/>
    <property type="molecule type" value="Genomic_DNA"/>
</dbReference>
<organism evidence="1 2">
    <name type="scientific">SAR86 cluster bacterium</name>
    <dbReference type="NCBI Taxonomy" id="2030880"/>
    <lineage>
        <taxon>Bacteria</taxon>
        <taxon>Pseudomonadati</taxon>
        <taxon>Pseudomonadota</taxon>
        <taxon>Gammaproteobacteria</taxon>
        <taxon>SAR86 cluster</taxon>
    </lineage>
</organism>
<dbReference type="AlphaFoldDB" id="A0A2A5AHQ4"/>
<accession>A0A2A5AHQ4</accession>
<evidence type="ECO:0000313" key="2">
    <source>
        <dbReference type="Proteomes" id="UP000218327"/>
    </source>
</evidence>
<dbReference type="Proteomes" id="UP000218327">
    <property type="component" value="Unassembled WGS sequence"/>
</dbReference>